<dbReference type="PROSITE" id="PS50173">
    <property type="entry name" value="UMUC"/>
    <property type="match status" value="1"/>
</dbReference>
<dbReference type="GO" id="GO:0042276">
    <property type="term" value="P:error-prone translesion synthesis"/>
    <property type="evidence" value="ECO:0007669"/>
    <property type="project" value="TreeGrafter"/>
</dbReference>
<keyword evidence="4" id="KW-0227">DNA damage</keyword>
<dbReference type="GO" id="GO:0007064">
    <property type="term" value="P:mitotic sister chromatid cohesion"/>
    <property type="evidence" value="ECO:0007669"/>
    <property type="project" value="UniProtKB-ARBA"/>
</dbReference>
<reference evidence="13 14" key="1">
    <citation type="journal article" date="2019" name="Nat. Ecol. Evol.">
        <title>Megaphylogeny resolves global patterns of mushroom evolution.</title>
        <authorList>
            <person name="Varga T."/>
            <person name="Krizsan K."/>
            <person name="Foldi C."/>
            <person name="Dima B."/>
            <person name="Sanchez-Garcia M."/>
            <person name="Sanchez-Ramirez S."/>
            <person name="Szollosi G.J."/>
            <person name="Szarkandi J.G."/>
            <person name="Papp V."/>
            <person name="Albert L."/>
            <person name="Andreopoulos W."/>
            <person name="Angelini C."/>
            <person name="Antonin V."/>
            <person name="Barry K.W."/>
            <person name="Bougher N.L."/>
            <person name="Buchanan P."/>
            <person name="Buyck B."/>
            <person name="Bense V."/>
            <person name="Catcheside P."/>
            <person name="Chovatia M."/>
            <person name="Cooper J."/>
            <person name="Damon W."/>
            <person name="Desjardin D."/>
            <person name="Finy P."/>
            <person name="Geml J."/>
            <person name="Haridas S."/>
            <person name="Hughes K."/>
            <person name="Justo A."/>
            <person name="Karasinski D."/>
            <person name="Kautmanova I."/>
            <person name="Kiss B."/>
            <person name="Kocsube S."/>
            <person name="Kotiranta H."/>
            <person name="LaButti K.M."/>
            <person name="Lechner B.E."/>
            <person name="Liimatainen K."/>
            <person name="Lipzen A."/>
            <person name="Lukacs Z."/>
            <person name="Mihaltcheva S."/>
            <person name="Morgado L.N."/>
            <person name="Niskanen T."/>
            <person name="Noordeloos M.E."/>
            <person name="Ohm R.A."/>
            <person name="Ortiz-Santana B."/>
            <person name="Ovrebo C."/>
            <person name="Racz N."/>
            <person name="Riley R."/>
            <person name="Savchenko A."/>
            <person name="Shiryaev A."/>
            <person name="Soop K."/>
            <person name="Spirin V."/>
            <person name="Szebenyi C."/>
            <person name="Tomsovsky M."/>
            <person name="Tulloss R.E."/>
            <person name="Uehling J."/>
            <person name="Grigoriev I.V."/>
            <person name="Vagvolgyi C."/>
            <person name="Papp T."/>
            <person name="Martin F.M."/>
            <person name="Miettinen O."/>
            <person name="Hibbett D.S."/>
            <person name="Nagy L.G."/>
        </authorList>
    </citation>
    <scope>NUCLEOTIDE SEQUENCE [LARGE SCALE GENOMIC DNA]</scope>
    <source>
        <strain evidence="13 14">CBS 309.79</strain>
    </source>
</reference>
<dbReference type="GO" id="GO:0003887">
    <property type="term" value="F:DNA-directed DNA polymerase activity"/>
    <property type="evidence" value="ECO:0007669"/>
    <property type="project" value="TreeGrafter"/>
</dbReference>
<evidence type="ECO:0000256" key="6">
    <source>
        <dbReference type="ARBA" id="ARBA00022833"/>
    </source>
</evidence>
<protein>
    <recommendedName>
        <fullName evidence="9">DNA polymerase eta</fullName>
    </recommendedName>
</protein>
<dbReference type="FunFam" id="3.40.1170.60:FF:000008">
    <property type="entry name" value="DNA polymerase eta subunit"/>
    <property type="match status" value="1"/>
</dbReference>
<dbReference type="GO" id="GO:0008270">
    <property type="term" value="F:zinc ion binding"/>
    <property type="evidence" value="ECO:0007669"/>
    <property type="project" value="UniProtKB-KW"/>
</dbReference>
<name>A0A5C3QRL7_9AGAR</name>
<dbReference type="GO" id="GO:0003684">
    <property type="term" value="F:damaged DNA binding"/>
    <property type="evidence" value="ECO:0007669"/>
    <property type="project" value="InterPro"/>
</dbReference>
<dbReference type="SUPFAM" id="SSF100879">
    <property type="entry name" value="Lesion bypass DNA polymerase (Y-family), little finger domain"/>
    <property type="match status" value="1"/>
</dbReference>
<dbReference type="PANTHER" id="PTHR45873:SF1">
    <property type="entry name" value="DNA POLYMERASE ETA"/>
    <property type="match status" value="1"/>
</dbReference>
<evidence type="ECO:0000256" key="1">
    <source>
        <dbReference type="ARBA" id="ARBA00004123"/>
    </source>
</evidence>
<keyword evidence="5" id="KW-0863">Zinc-finger</keyword>
<dbReference type="InterPro" id="IPR036775">
    <property type="entry name" value="DNA_pol_Y-fam_lit_finger_sf"/>
</dbReference>
<keyword evidence="8" id="KW-0539">Nucleus</keyword>
<evidence type="ECO:0000313" key="13">
    <source>
        <dbReference type="EMBL" id="TFL04018.1"/>
    </source>
</evidence>
<evidence type="ECO:0000259" key="12">
    <source>
        <dbReference type="PROSITE" id="PS51907"/>
    </source>
</evidence>
<keyword evidence="6" id="KW-0862">Zinc</keyword>
<dbReference type="Pfam" id="PF11799">
    <property type="entry name" value="IMS_C"/>
    <property type="match status" value="1"/>
</dbReference>
<proteinExistence type="predicted"/>
<sequence>MNSFKAKAKAQHNIDTHDPITVTYRHILTTNITNKHPLRVVALVDSDAFYAACEMVRLGVDRETPLVVMQWSSFIAVNYPARKYGISRFGKDLVSVEEARKRCPELRVVHVATYKEGQAEPGYFDKPDPLTHKVSLDYYRRESKKIHQLIADSVPAGTSERASIDEAFIDFTRAVLDVMLERWPHLSKPPQDDMDSALPTPPPINWDGLGHLIPSNDGVEDPEAFDHETTWHDVALSIAAELMDNIRKEIDSRFGYTTSAGLAKNKFLAKLCASYKKPNSQSILRNTAIVGYLQPLPFQKIRFLGGKLGQAISEEFEAATVGDLLSIGLGELQSKFGDNAIWVYELMRGIDRSEVKERPDQTKSMLASKNLPKPITRPGEGQHWIRVLAAELALRLREARAETPGLWPKSIVLHARKGYESSRSRQAPFPFVQDATVDVIAAAGDKLWKELVGVSWTDKTKVSSLQLSFTGIATQETGQQNIEGFFGSRKRKRTEEEDVEKALDDAHDVGFSEFTCERCSKNIKIPWGGKEEEMQAQAIRVEHEDFHFAMDLAKSADMATAAPSKRPDSRSKTTAASSKPQGKGIEKFFKRR</sequence>
<dbReference type="GO" id="GO:0006281">
    <property type="term" value="P:DNA repair"/>
    <property type="evidence" value="ECO:0007669"/>
    <property type="project" value="UniProtKB-KW"/>
</dbReference>
<evidence type="ECO:0000256" key="7">
    <source>
        <dbReference type="ARBA" id="ARBA00023204"/>
    </source>
</evidence>
<dbReference type="InterPro" id="IPR052230">
    <property type="entry name" value="DNA_polymerase_eta"/>
</dbReference>
<keyword evidence="3" id="KW-0479">Metal-binding</keyword>
<feature type="domain" description="UBZ3-type" evidence="12">
    <location>
        <begin position="509"/>
        <end position="555"/>
    </location>
</feature>
<dbReference type="InterPro" id="IPR043128">
    <property type="entry name" value="Rev_trsase/Diguanyl_cyclase"/>
</dbReference>
<dbReference type="EMBL" id="ML178819">
    <property type="protein sequence ID" value="TFL04018.1"/>
    <property type="molecule type" value="Genomic_DNA"/>
</dbReference>
<dbReference type="GO" id="GO:0009314">
    <property type="term" value="P:response to radiation"/>
    <property type="evidence" value="ECO:0007669"/>
    <property type="project" value="TreeGrafter"/>
</dbReference>
<evidence type="ECO:0000256" key="4">
    <source>
        <dbReference type="ARBA" id="ARBA00022763"/>
    </source>
</evidence>
<evidence type="ECO:0000256" key="9">
    <source>
        <dbReference type="ARBA" id="ARBA00044975"/>
    </source>
</evidence>
<dbReference type="Gene3D" id="1.10.150.20">
    <property type="entry name" value="5' to 3' exonuclease, C-terminal subdomain"/>
    <property type="match status" value="1"/>
</dbReference>
<dbReference type="FunFam" id="1.10.150.20:FF:000014">
    <property type="entry name" value="Polymerase (DNA directed), eta"/>
    <property type="match status" value="1"/>
</dbReference>
<dbReference type="Gene3D" id="3.30.70.270">
    <property type="match status" value="1"/>
</dbReference>
<dbReference type="Gene3D" id="3.40.1170.60">
    <property type="match status" value="1"/>
</dbReference>
<organism evidence="13 14">
    <name type="scientific">Pterulicium gracile</name>
    <dbReference type="NCBI Taxonomy" id="1884261"/>
    <lineage>
        <taxon>Eukaryota</taxon>
        <taxon>Fungi</taxon>
        <taxon>Dikarya</taxon>
        <taxon>Basidiomycota</taxon>
        <taxon>Agaricomycotina</taxon>
        <taxon>Agaricomycetes</taxon>
        <taxon>Agaricomycetidae</taxon>
        <taxon>Agaricales</taxon>
        <taxon>Pleurotineae</taxon>
        <taxon>Pterulaceae</taxon>
        <taxon>Pterulicium</taxon>
    </lineage>
</organism>
<evidence type="ECO:0000313" key="14">
    <source>
        <dbReference type="Proteomes" id="UP000305067"/>
    </source>
</evidence>
<evidence type="ECO:0000256" key="3">
    <source>
        <dbReference type="ARBA" id="ARBA00022723"/>
    </source>
</evidence>
<dbReference type="InterPro" id="IPR017961">
    <property type="entry name" value="DNA_pol_Y-fam_little_finger"/>
</dbReference>
<dbReference type="PIRSF" id="PIRSF036603">
    <property type="entry name" value="DPol_eta"/>
    <property type="match status" value="1"/>
</dbReference>
<dbReference type="SUPFAM" id="SSF56672">
    <property type="entry name" value="DNA/RNA polymerases"/>
    <property type="match status" value="1"/>
</dbReference>
<dbReference type="STRING" id="1884261.A0A5C3QRL7"/>
<keyword evidence="14" id="KW-1185">Reference proteome</keyword>
<evidence type="ECO:0000256" key="8">
    <source>
        <dbReference type="ARBA" id="ARBA00023242"/>
    </source>
</evidence>
<feature type="domain" description="UmuC" evidence="11">
    <location>
        <begin position="41"/>
        <end position="305"/>
    </location>
</feature>
<dbReference type="InterPro" id="IPR041298">
    <property type="entry name" value="UBZ3"/>
</dbReference>
<accession>A0A5C3QRL7</accession>
<dbReference type="Gene3D" id="3.30.1490.100">
    <property type="entry name" value="DNA polymerase, Y-family, little finger domain"/>
    <property type="match status" value="1"/>
</dbReference>
<dbReference type="Pfam" id="PF00817">
    <property type="entry name" value="IMS"/>
    <property type="match status" value="1"/>
</dbReference>
<feature type="region of interest" description="Disordered" evidence="10">
    <location>
        <begin position="556"/>
        <end position="592"/>
    </location>
</feature>
<dbReference type="Proteomes" id="UP000305067">
    <property type="component" value="Unassembled WGS sequence"/>
</dbReference>
<comment type="subcellular location">
    <subcellularLocation>
        <location evidence="1">Nucleus</location>
    </subcellularLocation>
</comment>
<dbReference type="Pfam" id="PF21704">
    <property type="entry name" value="POLH-Rev1_HhH"/>
    <property type="match status" value="1"/>
</dbReference>
<dbReference type="GO" id="GO:0005634">
    <property type="term" value="C:nucleus"/>
    <property type="evidence" value="ECO:0007669"/>
    <property type="project" value="UniProtKB-SubCell"/>
</dbReference>
<keyword evidence="2" id="KW-0808">Transferase</keyword>
<evidence type="ECO:0000256" key="2">
    <source>
        <dbReference type="ARBA" id="ARBA00022679"/>
    </source>
</evidence>
<evidence type="ECO:0000256" key="10">
    <source>
        <dbReference type="SAM" id="MobiDB-lite"/>
    </source>
</evidence>
<dbReference type="InterPro" id="IPR001126">
    <property type="entry name" value="UmuC"/>
</dbReference>
<dbReference type="OrthoDB" id="5723at2759"/>
<dbReference type="PANTHER" id="PTHR45873">
    <property type="entry name" value="DNA POLYMERASE ETA"/>
    <property type="match status" value="1"/>
</dbReference>
<dbReference type="InterPro" id="IPR043502">
    <property type="entry name" value="DNA/RNA_pol_sf"/>
</dbReference>
<evidence type="ECO:0000256" key="5">
    <source>
        <dbReference type="ARBA" id="ARBA00022771"/>
    </source>
</evidence>
<dbReference type="PROSITE" id="PS51907">
    <property type="entry name" value="ZF_UBZ3"/>
    <property type="match status" value="1"/>
</dbReference>
<dbReference type="GO" id="GO:0035861">
    <property type="term" value="C:site of double-strand break"/>
    <property type="evidence" value="ECO:0007669"/>
    <property type="project" value="TreeGrafter"/>
</dbReference>
<gene>
    <name evidence="13" type="ORF">BDV98DRAFT_602496</name>
</gene>
<dbReference type="GO" id="GO:0070987">
    <property type="term" value="P:error-free translesion synthesis"/>
    <property type="evidence" value="ECO:0007669"/>
    <property type="project" value="UniProtKB-ARBA"/>
</dbReference>
<dbReference type="AlphaFoldDB" id="A0A5C3QRL7"/>
<evidence type="ECO:0000259" key="11">
    <source>
        <dbReference type="PROSITE" id="PS50173"/>
    </source>
</evidence>
<keyword evidence="7" id="KW-0234">DNA repair</keyword>
<dbReference type="GO" id="GO:0005657">
    <property type="term" value="C:replication fork"/>
    <property type="evidence" value="ECO:0007669"/>
    <property type="project" value="UniProtKB-ARBA"/>
</dbReference>